<reference evidence="1 2" key="1">
    <citation type="submission" date="2017-11" db="EMBL/GenBank/DDBJ databases">
        <title>Genomic Encyclopedia of Archaeal and Bacterial Type Strains, Phase II (KMG-II): From Individual Species to Whole Genera.</title>
        <authorList>
            <person name="Goeker M."/>
        </authorList>
    </citation>
    <scope>NUCLEOTIDE SEQUENCE [LARGE SCALE GENOMIC DNA]</scope>
    <source>
        <strain evidence="1 2">DSM 27763</strain>
    </source>
</reference>
<dbReference type="PANTHER" id="PTHR35174:SF1">
    <property type="entry name" value="BLL0086 PROTEIN"/>
    <property type="match status" value="1"/>
</dbReference>
<evidence type="ECO:0000313" key="1">
    <source>
        <dbReference type="EMBL" id="PJJ57836.1"/>
    </source>
</evidence>
<evidence type="ECO:0008006" key="3">
    <source>
        <dbReference type="Google" id="ProtNLM"/>
    </source>
</evidence>
<comment type="caution">
    <text evidence="1">The sequence shown here is derived from an EMBL/GenBank/DDBJ whole genome shotgun (WGS) entry which is preliminary data.</text>
</comment>
<dbReference type="Gene3D" id="3.30.70.1060">
    <property type="entry name" value="Dimeric alpha+beta barrel"/>
    <property type="match status" value="1"/>
</dbReference>
<dbReference type="PANTHER" id="PTHR35174">
    <property type="entry name" value="BLL7171 PROTEIN-RELATED"/>
    <property type="match status" value="1"/>
</dbReference>
<dbReference type="SUPFAM" id="SSF54909">
    <property type="entry name" value="Dimeric alpha+beta barrel"/>
    <property type="match status" value="1"/>
</dbReference>
<protein>
    <recommendedName>
        <fullName evidence="3">YCII-related domain-containing protein</fullName>
    </recommendedName>
</protein>
<dbReference type="EMBL" id="PGEZ01000001">
    <property type="protein sequence ID" value="PJJ57836.1"/>
    <property type="molecule type" value="Genomic_DNA"/>
</dbReference>
<dbReference type="InterPro" id="IPR011008">
    <property type="entry name" value="Dimeric_a/b-barrel"/>
</dbReference>
<keyword evidence="2" id="KW-1185">Reference proteome</keyword>
<dbReference type="OrthoDB" id="668782at2"/>
<proteinExistence type="predicted"/>
<dbReference type="RefSeq" id="WP_039363552.1">
    <property type="nucleotide sequence ID" value="NZ_PGEZ01000001.1"/>
</dbReference>
<evidence type="ECO:0000313" key="2">
    <source>
        <dbReference type="Proteomes" id="UP000230842"/>
    </source>
</evidence>
<name>A0A0B2B7Q0_9ACTN</name>
<gene>
    <name evidence="1" type="ORF">CLV56_2074</name>
</gene>
<sequence>MRYFTLLEATAPDGPPPAELMEAIAALGAEAGQAGSLVDFAGLTPSAFGARVDVDGDGLSITDGPFAESKELVSYALYDVRTKEEAVEWARRFMQLHVDHWPGWVGTTKVVKVFGPEDVPPAG</sequence>
<organism evidence="1 2">
    <name type="scientific">Mumia flava</name>
    <dbReference type="NCBI Taxonomy" id="1348852"/>
    <lineage>
        <taxon>Bacteria</taxon>
        <taxon>Bacillati</taxon>
        <taxon>Actinomycetota</taxon>
        <taxon>Actinomycetes</taxon>
        <taxon>Propionibacteriales</taxon>
        <taxon>Nocardioidaceae</taxon>
        <taxon>Mumia</taxon>
    </lineage>
</organism>
<accession>A0A0B2B7Q0</accession>
<dbReference type="AlphaFoldDB" id="A0A0B2B7Q0"/>
<dbReference type="Proteomes" id="UP000230842">
    <property type="component" value="Unassembled WGS sequence"/>
</dbReference>